<keyword evidence="1" id="KW-0732">Signal</keyword>
<dbReference type="Proteomes" id="UP001314229">
    <property type="component" value="Unassembled WGS sequence"/>
</dbReference>
<proteinExistence type="predicted"/>
<evidence type="ECO:0000256" key="1">
    <source>
        <dbReference type="SAM" id="SignalP"/>
    </source>
</evidence>
<accession>A0AAV1MQY0</accession>
<dbReference type="AlphaFoldDB" id="A0AAV1MQY0"/>
<gene>
    <name evidence="2" type="ORF">FSCOSCO3_A024202</name>
</gene>
<comment type="caution">
    <text evidence="2">The sequence shown here is derived from an EMBL/GenBank/DDBJ whole genome shotgun (WGS) entry which is preliminary data.</text>
</comment>
<feature type="chain" id="PRO_5043404629" evidence="1">
    <location>
        <begin position="21"/>
        <end position="128"/>
    </location>
</feature>
<evidence type="ECO:0000313" key="2">
    <source>
        <dbReference type="EMBL" id="CAK6949327.1"/>
    </source>
</evidence>
<dbReference type="SUPFAM" id="SSF58113">
    <property type="entry name" value="Apolipoprotein A-I"/>
    <property type="match status" value="1"/>
</dbReference>
<keyword evidence="3" id="KW-1185">Reference proteome</keyword>
<feature type="signal peptide" evidence="1">
    <location>
        <begin position="1"/>
        <end position="20"/>
    </location>
</feature>
<organism evidence="2 3">
    <name type="scientific">Scomber scombrus</name>
    <name type="common">Atlantic mackerel</name>
    <name type="synonym">Scomber vernalis</name>
    <dbReference type="NCBI Taxonomy" id="13677"/>
    <lineage>
        <taxon>Eukaryota</taxon>
        <taxon>Metazoa</taxon>
        <taxon>Chordata</taxon>
        <taxon>Craniata</taxon>
        <taxon>Vertebrata</taxon>
        <taxon>Euteleostomi</taxon>
        <taxon>Actinopterygii</taxon>
        <taxon>Neopterygii</taxon>
        <taxon>Teleostei</taxon>
        <taxon>Neoteleostei</taxon>
        <taxon>Acanthomorphata</taxon>
        <taxon>Pelagiaria</taxon>
        <taxon>Scombriformes</taxon>
        <taxon>Scombridae</taxon>
        <taxon>Scomber</taxon>
    </lineage>
</organism>
<reference evidence="2 3" key="1">
    <citation type="submission" date="2024-01" db="EMBL/GenBank/DDBJ databases">
        <authorList>
            <person name="Alioto T."/>
            <person name="Alioto T."/>
            <person name="Gomez Garrido J."/>
        </authorList>
    </citation>
    <scope>NUCLEOTIDE SEQUENCE [LARGE SCALE GENOMIC DNA]</scope>
</reference>
<dbReference type="Gene3D" id="6.10.250.100">
    <property type="match status" value="1"/>
</dbReference>
<name>A0AAV1MQY0_SCOSC</name>
<protein>
    <submittedName>
        <fullName evidence="2">Type-4 ice-structuring protein LS-12-like</fullName>
    </submittedName>
</protein>
<sequence length="128" mass="14406">MKFTLIATIVVLALAQGSFAQEMPDLERLGQYFEEMKNKMTMELTEMVRNQDLANQAQTFLSDKKTELEPLAAQIQEQLKSVSTTVEEQIKPLAASVQAQIAPMVEDFQKQMEAILVRLTEQTKAIGN</sequence>
<evidence type="ECO:0000313" key="3">
    <source>
        <dbReference type="Proteomes" id="UP001314229"/>
    </source>
</evidence>
<dbReference type="EMBL" id="CAWUFR010000001">
    <property type="protein sequence ID" value="CAK6949327.1"/>
    <property type="molecule type" value="Genomic_DNA"/>
</dbReference>